<keyword evidence="1" id="KW-1133">Transmembrane helix</keyword>
<dbReference type="Proteomes" id="UP000277671">
    <property type="component" value="Unassembled WGS sequence"/>
</dbReference>
<accession>A0A495JMN2</accession>
<dbReference type="AlphaFoldDB" id="A0A495JMN2"/>
<reference evidence="2 3" key="1">
    <citation type="submission" date="2018-10" db="EMBL/GenBank/DDBJ databases">
        <title>Sequencing the genomes of 1000 actinobacteria strains.</title>
        <authorList>
            <person name="Klenk H.-P."/>
        </authorList>
    </citation>
    <scope>NUCLEOTIDE SEQUENCE [LARGE SCALE GENOMIC DNA]</scope>
    <source>
        <strain evidence="2 3">DSM 45175</strain>
    </source>
</reference>
<feature type="transmembrane region" description="Helical" evidence="1">
    <location>
        <begin position="143"/>
        <end position="164"/>
    </location>
</feature>
<proteinExistence type="predicted"/>
<organism evidence="2 3">
    <name type="scientific">Micromonospora pisi</name>
    <dbReference type="NCBI Taxonomy" id="589240"/>
    <lineage>
        <taxon>Bacteria</taxon>
        <taxon>Bacillati</taxon>
        <taxon>Actinomycetota</taxon>
        <taxon>Actinomycetes</taxon>
        <taxon>Micromonosporales</taxon>
        <taxon>Micromonosporaceae</taxon>
        <taxon>Micromonospora</taxon>
    </lineage>
</organism>
<gene>
    <name evidence="2" type="ORF">BDK92_4275</name>
</gene>
<dbReference type="OrthoDB" id="3362126at2"/>
<keyword evidence="1" id="KW-0812">Transmembrane</keyword>
<keyword evidence="1" id="KW-0472">Membrane</keyword>
<evidence type="ECO:0000313" key="2">
    <source>
        <dbReference type="EMBL" id="RKR89915.1"/>
    </source>
</evidence>
<dbReference type="EMBL" id="RBKT01000001">
    <property type="protein sequence ID" value="RKR89915.1"/>
    <property type="molecule type" value="Genomic_DNA"/>
</dbReference>
<sequence length="244" mass="25590">MAPGPEILIANAAGQVTGTHSVVARMTPVRALIAAARGNIAWVVGAGILLGAIIYLEAFDNDEVNESIKEWGDAARLLGADQFGAALDEVIPSSDEWDFDDRDAFEVFIRKLKAEVNSLAEACAANKDALTSARDQFNATVDALIDVLTAILLAVIASIALQAFPPTAPLAQAIGIAGLTTAIAVVTLAFADLGTLFSAVGGAFRANDRFAFVSDSRPGWAAVGSDPGIKDIKIDWVKDSKFYQ</sequence>
<evidence type="ECO:0000256" key="1">
    <source>
        <dbReference type="SAM" id="Phobius"/>
    </source>
</evidence>
<feature type="transmembrane region" description="Helical" evidence="1">
    <location>
        <begin position="170"/>
        <end position="191"/>
    </location>
</feature>
<evidence type="ECO:0000313" key="3">
    <source>
        <dbReference type="Proteomes" id="UP000277671"/>
    </source>
</evidence>
<name>A0A495JMN2_9ACTN</name>
<feature type="transmembrane region" description="Helical" evidence="1">
    <location>
        <begin position="40"/>
        <end position="59"/>
    </location>
</feature>
<dbReference type="RefSeq" id="WP_121162449.1">
    <property type="nucleotide sequence ID" value="NZ_RBKT01000001.1"/>
</dbReference>
<protein>
    <submittedName>
        <fullName evidence="2">Uncharacterized protein</fullName>
    </submittedName>
</protein>
<keyword evidence="3" id="KW-1185">Reference proteome</keyword>
<comment type="caution">
    <text evidence="2">The sequence shown here is derived from an EMBL/GenBank/DDBJ whole genome shotgun (WGS) entry which is preliminary data.</text>
</comment>